<name>A0A2I8F3K6_9BURK</name>
<dbReference type="RefSeq" id="WP_042312118.1">
    <property type="nucleotide sequence ID" value="NZ_CP026114.1"/>
</dbReference>
<organism evidence="1 2">
    <name type="scientific">Paraburkholderia terrae</name>
    <dbReference type="NCBI Taxonomy" id="311230"/>
    <lineage>
        <taxon>Bacteria</taxon>
        <taxon>Pseudomonadati</taxon>
        <taxon>Pseudomonadota</taxon>
        <taxon>Betaproteobacteria</taxon>
        <taxon>Burkholderiales</taxon>
        <taxon>Burkholderiaceae</taxon>
        <taxon>Paraburkholderia</taxon>
    </lineage>
</organism>
<dbReference type="EMBL" id="CP026114">
    <property type="protein sequence ID" value="AUT66353.1"/>
    <property type="molecule type" value="Genomic_DNA"/>
</dbReference>
<proteinExistence type="predicted"/>
<protein>
    <submittedName>
        <fullName evidence="1">MerR family transcriptional regulator</fullName>
    </submittedName>
</protein>
<dbReference type="OrthoDB" id="8562553at2"/>
<gene>
    <name evidence="1" type="ORF">C2L65_42325</name>
</gene>
<dbReference type="Proteomes" id="UP000243502">
    <property type="component" value="Chromosome 4"/>
</dbReference>
<accession>A0A2I8F3K6</accession>
<dbReference type="AlphaFoldDB" id="A0A2I8F3K6"/>
<reference evidence="1 2" key="1">
    <citation type="submission" date="2018-01" db="EMBL/GenBank/DDBJ databases">
        <title>Species boundaries and ecological features among Paraburkholderia terrae DSMZ17804T, P. hospita DSMZ17164T and P. caribensis DSMZ13236T.</title>
        <authorList>
            <person name="Pratama A.A."/>
        </authorList>
    </citation>
    <scope>NUCLEOTIDE SEQUENCE [LARGE SCALE GENOMIC DNA]</scope>
    <source>
        <strain evidence="1 2">DSM 17804</strain>
    </source>
</reference>
<evidence type="ECO:0000313" key="2">
    <source>
        <dbReference type="Proteomes" id="UP000243502"/>
    </source>
</evidence>
<sequence length="101" mass="11083">MNEPSTIWIEGHIVEEDSEFTLAGLCRATGASEEQVVLWVSEGALGPQEGAPSAWRFKGLSLRHTRIALRLVNEFEINAPGIALALDLLEEIDSLRARVGR</sequence>
<dbReference type="Gene3D" id="1.10.1660.10">
    <property type="match status" value="1"/>
</dbReference>
<evidence type="ECO:0000313" key="1">
    <source>
        <dbReference type="EMBL" id="AUT66353.1"/>
    </source>
</evidence>
<dbReference type="Pfam" id="PF13591">
    <property type="entry name" value="MerR_2"/>
    <property type="match status" value="1"/>
</dbReference>
<dbReference type="KEGG" id="pter:C2L65_42325"/>